<feature type="transmembrane region" description="Helical" evidence="5">
    <location>
        <begin position="56"/>
        <end position="79"/>
    </location>
</feature>
<organism evidence="6">
    <name type="scientific">uncultured prokaryote</name>
    <dbReference type="NCBI Taxonomy" id="198431"/>
    <lineage>
        <taxon>unclassified sequences</taxon>
        <taxon>environmental samples</taxon>
    </lineage>
</organism>
<dbReference type="InterPro" id="IPR053153">
    <property type="entry name" value="APC_K+_Transporter"/>
</dbReference>
<evidence type="ECO:0000256" key="3">
    <source>
        <dbReference type="ARBA" id="ARBA00022989"/>
    </source>
</evidence>
<name>H5SN91_9ZZZZ</name>
<gene>
    <name evidence="6" type="ORF">HGMM_F51E10C39</name>
</gene>
<comment type="subcellular location">
    <subcellularLocation>
        <location evidence="1">Membrane</location>
        <topology evidence="1">Multi-pass membrane protein</topology>
    </subcellularLocation>
</comment>
<dbReference type="PANTHER" id="PTHR47704:SF1">
    <property type="entry name" value="POTASSIUM TRANSPORTER KIMA"/>
    <property type="match status" value="1"/>
</dbReference>
<evidence type="ECO:0000256" key="1">
    <source>
        <dbReference type="ARBA" id="ARBA00004141"/>
    </source>
</evidence>
<feature type="transmembrane region" description="Helical" evidence="5">
    <location>
        <begin position="203"/>
        <end position="222"/>
    </location>
</feature>
<dbReference type="Pfam" id="PF13520">
    <property type="entry name" value="AA_permease_2"/>
    <property type="match status" value="1"/>
</dbReference>
<dbReference type="PANTHER" id="PTHR47704">
    <property type="entry name" value="POTASSIUM TRANSPORTER KIMA"/>
    <property type="match status" value="1"/>
</dbReference>
<evidence type="ECO:0000256" key="4">
    <source>
        <dbReference type="ARBA" id="ARBA00023136"/>
    </source>
</evidence>
<evidence type="ECO:0000256" key="5">
    <source>
        <dbReference type="SAM" id="Phobius"/>
    </source>
</evidence>
<feature type="transmembrane region" description="Helical" evidence="5">
    <location>
        <begin position="161"/>
        <end position="182"/>
    </location>
</feature>
<feature type="transmembrane region" description="Helical" evidence="5">
    <location>
        <begin position="118"/>
        <end position="141"/>
    </location>
</feature>
<accession>H5SN91</accession>
<feature type="transmembrane region" description="Helical" evidence="5">
    <location>
        <begin position="390"/>
        <end position="407"/>
    </location>
</feature>
<feature type="transmembrane region" description="Helical" evidence="5">
    <location>
        <begin position="91"/>
        <end position="111"/>
    </location>
</feature>
<feature type="transmembrane region" description="Helical" evidence="5">
    <location>
        <begin position="332"/>
        <end position="355"/>
    </location>
</feature>
<keyword evidence="3 5" id="KW-1133">Transmembrane helix</keyword>
<reference evidence="6" key="1">
    <citation type="journal article" date="2005" name="Environ. Microbiol.">
        <title>Genetic and functional properties of uncultivated thermophilic crenarchaeotes from a subsurface gold mine as revealed by analysis of genome fragments.</title>
        <authorList>
            <person name="Nunoura T."/>
            <person name="Hirayama H."/>
            <person name="Takami H."/>
            <person name="Oida H."/>
            <person name="Nishi S."/>
            <person name="Shimamura S."/>
            <person name="Suzuki Y."/>
            <person name="Inagaki F."/>
            <person name="Takai K."/>
            <person name="Nealson K.H."/>
            <person name="Horikoshi K."/>
        </authorList>
    </citation>
    <scope>NUCLEOTIDE SEQUENCE</scope>
</reference>
<dbReference type="AlphaFoldDB" id="H5SN91"/>
<keyword evidence="2 5" id="KW-0812">Transmembrane</keyword>
<sequence>MVLWAAGEAGLSLAFPISLAIVALLFIVVFSYRQTVYAYPQGGGAFTVAHENLGEFWGLMAAAALLIGYVLTVAVSIAAGVNAMVSAIPALLPYRVLLNVLFIAFMTLINLRGVRESGAVFAPPTYGFVLTFALLILLGLWRGFTGDIDPAPYPPYFGETTTLSFALIVMAFARGCSALTGVEAISNGVQVFKAPESRNAATTLLLLAFILSGLVMGITYTASHFHIVPRVENGEIVETLTSRLARTVLEGTPLEWFYYVVQIATTAILVLAANTAYVDFPRLSSILANARYAPRQLANLGDRLVFNNGILLLGALSALLVIYFRGDTHTLIPLYAVGVFISFTLSQAGMARRFLRVRPPRWQIKMMVNGFGSLVTCIVFLTQLIVNFRYGAWITLVAIGILIYLMYRVHGHYTDIRTQLRPEGYHAPTSPPRHRVLVLVPGVHRGVLNAIDYARQIAPPEHIEALHINVDPRPPAIYRRVLRRTKNEETMLQLVTPAAEKLQREWQHYVPDIPLRIIESEHRSLIEPIEDYIDELIEREQLDQLTVIIPEFYPKRWWHHLLHNQSAWMLRLALMRKPKVVVTTVRYFLER</sequence>
<dbReference type="EMBL" id="AP011780">
    <property type="protein sequence ID" value="BAL57627.1"/>
    <property type="molecule type" value="Genomic_DNA"/>
</dbReference>
<dbReference type="InterPro" id="IPR002293">
    <property type="entry name" value="AA/rel_permease1"/>
</dbReference>
<feature type="transmembrane region" description="Helical" evidence="5">
    <location>
        <begin position="304"/>
        <end position="326"/>
    </location>
</feature>
<feature type="transmembrane region" description="Helical" evidence="5">
    <location>
        <begin position="256"/>
        <end position="277"/>
    </location>
</feature>
<proteinExistence type="predicted"/>
<protein>
    <submittedName>
        <fullName evidence="6">Hypothetical conserved protein</fullName>
    </submittedName>
</protein>
<keyword evidence="4 5" id="KW-0472">Membrane</keyword>
<evidence type="ECO:0000256" key="2">
    <source>
        <dbReference type="ARBA" id="ARBA00022692"/>
    </source>
</evidence>
<dbReference type="Gene3D" id="1.20.1740.10">
    <property type="entry name" value="Amino acid/polyamine transporter I"/>
    <property type="match status" value="1"/>
</dbReference>
<evidence type="ECO:0000313" key="6">
    <source>
        <dbReference type="EMBL" id="BAL57627.1"/>
    </source>
</evidence>
<dbReference type="GO" id="GO:0022857">
    <property type="term" value="F:transmembrane transporter activity"/>
    <property type="evidence" value="ECO:0007669"/>
    <property type="project" value="InterPro"/>
</dbReference>
<feature type="transmembrane region" description="Helical" evidence="5">
    <location>
        <begin position="367"/>
        <end position="384"/>
    </location>
</feature>
<reference evidence="6" key="2">
    <citation type="journal article" date="2012" name="PLoS ONE">
        <title>A Deeply Branching Thermophilic Bacterium with an Ancient Acetyl-CoA Pathway Dominates a Subsurface Ecosystem.</title>
        <authorList>
            <person name="Takami H."/>
            <person name="Noguchi H."/>
            <person name="Takaki Y."/>
            <person name="Uchiyama I."/>
            <person name="Toyoda A."/>
            <person name="Nishi S."/>
            <person name="Chee G.-J."/>
            <person name="Arai W."/>
            <person name="Nunoura T."/>
            <person name="Itoh T."/>
            <person name="Hattori M."/>
            <person name="Takai K."/>
        </authorList>
    </citation>
    <scope>NUCLEOTIDE SEQUENCE</scope>
</reference>
<dbReference type="GO" id="GO:0016020">
    <property type="term" value="C:membrane"/>
    <property type="evidence" value="ECO:0007669"/>
    <property type="project" value="UniProtKB-SubCell"/>
</dbReference>
<feature type="transmembrane region" description="Helical" evidence="5">
    <location>
        <begin position="12"/>
        <end position="32"/>
    </location>
</feature>